<dbReference type="GeneID" id="36548067"/>
<feature type="region of interest" description="Disordered" evidence="1">
    <location>
        <begin position="1"/>
        <end position="29"/>
    </location>
</feature>
<reference evidence="2" key="1">
    <citation type="submission" date="2016-12" db="EMBL/GenBank/DDBJ databases">
        <title>The genomes of Aspergillus section Nigri reveals drivers in fungal speciation.</title>
        <authorList>
            <consortium name="DOE Joint Genome Institute"/>
            <person name="Vesth T.C."/>
            <person name="Nybo J."/>
            <person name="Theobald S."/>
            <person name="Brandl J."/>
            <person name="Frisvad J.C."/>
            <person name="Nielsen K.F."/>
            <person name="Lyhne E.K."/>
            <person name="Kogle M.E."/>
            <person name="Kuo A."/>
            <person name="Riley R."/>
            <person name="Clum A."/>
            <person name="Nolan M."/>
            <person name="Lipzen A."/>
            <person name="Salamov A."/>
            <person name="Henrissat B."/>
            <person name="Wiebenga A."/>
            <person name="De vries R.P."/>
            <person name="Grigoriev I.V."/>
            <person name="Mortensen U.H."/>
            <person name="Andersen M.R."/>
            <person name="Baker S.E."/>
        </authorList>
    </citation>
    <scope>NUCLEOTIDE SEQUENCE</scope>
    <source>
        <strain evidence="2">IBT 28561</strain>
    </source>
</reference>
<dbReference type="OrthoDB" id="3431997at2759"/>
<evidence type="ECO:0000256" key="1">
    <source>
        <dbReference type="SAM" id="MobiDB-lite"/>
    </source>
</evidence>
<dbReference type="VEuPathDB" id="FungiDB:P168DRAFT_322205"/>
<evidence type="ECO:0000313" key="3">
    <source>
        <dbReference type="Proteomes" id="UP000234254"/>
    </source>
</evidence>
<dbReference type="Proteomes" id="UP000234254">
    <property type="component" value="Unassembled WGS sequence"/>
</dbReference>
<dbReference type="EMBL" id="MSFM01000014">
    <property type="protein sequence ID" value="PKY00600.1"/>
    <property type="molecule type" value="Genomic_DNA"/>
</dbReference>
<accession>A0A2I1CSJ6</accession>
<evidence type="ECO:0008006" key="4">
    <source>
        <dbReference type="Google" id="ProtNLM"/>
    </source>
</evidence>
<name>A0A2I1CSJ6_ASPC2</name>
<proteinExistence type="predicted"/>
<protein>
    <recommendedName>
        <fullName evidence="4">Phospholipid scramblase</fullName>
    </recommendedName>
</protein>
<evidence type="ECO:0000313" key="2">
    <source>
        <dbReference type="EMBL" id="PKY00600.1"/>
    </source>
</evidence>
<comment type="caution">
    <text evidence="2">The sequence shown here is derived from an EMBL/GenBank/DDBJ whole genome shotgun (WGS) entry which is preliminary data.</text>
</comment>
<dbReference type="AlphaFoldDB" id="A0A2I1CSJ6"/>
<dbReference type="RefSeq" id="XP_024689194.1">
    <property type="nucleotide sequence ID" value="XM_024840543.1"/>
</dbReference>
<keyword evidence="3" id="KW-1185">Reference proteome</keyword>
<gene>
    <name evidence="2" type="ORF">P168DRAFT_322205</name>
</gene>
<sequence>MDSSKHDPALPAYTKHHPTSSIDSTPEDLPESKSHLYHVYNTYWQNHYNITTADKHQLYYVDNSVWTPKKPDLTLHAGSDNTAPTVAVCKYKYFSRRFHVGLGDPQNPNKMDWEMVATQSVMHERYRWHINLPSGRQAFVWKQTRSVGIDESFSGLCGTNFKLVDDRTGRLVGLFSSTVMSLKKSGKFRVTAEYGKEFEVMALITVLGLYESARRRQASASGGAGGGGGGGG</sequence>
<organism evidence="2 3">
    <name type="scientific">Aspergillus campestris (strain IBT 28561)</name>
    <dbReference type="NCBI Taxonomy" id="1392248"/>
    <lineage>
        <taxon>Eukaryota</taxon>
        <taxon>Fungi</taxon>
        <taxon>Dikarya</taxon>
        <taxon>Ascomycota</taxon>
        <taxon>Pezizomycotina</taxon>
        <taxon>Eurotiomycetes</taxon>
        <taxon>Eurotiomycetidae</taxon>
        <taxon>Eurotiales</taxon>
        <taxon>Aspergillaceae</taxon>
        <taxon>Aspergillus</taxon>
        <taxon>Aspergillus subgen. Circumdati</taxon>
    </lineage>
</organism>